<dbReference type="Pfam" id="PF00004">
    <property type="entry name" value="AAA"/>
    <property type="match status" value="1"/>
</dbReference>
<dbReference type="EMBL" id="LR721751">
    <property type="protein sequence ID" value="VVV06282.1"/>
    <property type="molecule type" value="Genomic_DNA"/>
</dbReference>
<dbReference type="Gene3D" id="3.40.50.300">
    <property type="entry name" value="P-loop containing nucleotide triphosphate hydrolases"/>
    <property type="match status" value="1"/>
</dbReference>
<keyword evidence="7" id="KW-0482">Metalloprotease</keyword>
<dbReference type="AlphaFoldDB" id="A0A5Q4ZUQ0"/>
<protein>
    <recommendedName>
        <fullName evidence="4">Uncharacterized AAA domain-containing protein ycf46</fullName>
    </recommendedName>
</protein>
<evidence type="ECO:0000256" key="5">
    <source>
        <dbReference type="SAM" id="MobiDB-lite"/>
    </source>
</evidence>
<keyword evidence="7" id="KW-0378">Hydrolase</keyword>
<reference evidence="7" key="1">
    <citation type="submission" date="2019-09" db="EMBL/GenBank/DDBJ databases">
        <authorList>
            <person name="Hjerde E."/>
        </authorList>
    </citation>
    <scope>NUCLEOTIDE SEQUENCE</scope>
    <source>
        <strain evidence="7">06/09/160</strain>
    </source>
</reference>
<dbReference type="GO" id="GO:0016887">
    <property type="term" value="F:ATP hydrolysis activity"/>
    <property type="evidence" value="ECO:0007669"/>
    <property type="project" value="InterPro"/>
</dbReference>
<gene>
    <name evidence="7" type="primary">ftsH_2</name>
    <name evidence="7" type="ORF">AW0309160_03767</name>
</gene>
<accession>A0A5Q4ZUQ0</accession>
<dbReference type="SMART" id="SM00382">
    <property type="entry name" value="AAA"/>
    <property type="match status" value="1"/>
</dbReference>
<evidence type="ECO:0000313" key="7">
    <source>
        <dbReference type="EMBL" id="VVV06282.1"/>
    </source>
</evidence>
<dbReference type="PANTHER" id="PTHR42960">
    <property type="entry name" value="YCF46 PROTEIN"/>
    <property type="match status" value="1"/>
</dbReference>
<evidence type="ECO:0000259" key="6">
    <source>
        <dbReference type="SMART" id="SM00382"/>
    </source>
</evidence>
<sequence length="546" mass="60978">MESFSRDLKINIQAGAPIIQIISHDTLRLQAEVIEAGESDGINRQVYFWNRTEGLKCYQSGSINNSITSLDEVLDWFLSIDNNDDGFLDSDVEMSPEGSIVLLDDIRHELEGDNPKLFSKLRLYAIRKGSGENLDRTLILSQPVPNLPIELEKDTHILHLPLPDRATLKTLLNATKDHYDILERNFDESSRLIDAALGLSSAEAQLAFAKAAVDRSQLTELEIDIVVAEKEQVIKKSGLLEYFHPKVGLDDLGGLKNLKQWLDRRKYAYTDDAREFGLEFPKGIMMLGLPGTGKSLAAKAVSSNWQLPLLRLDMGKVFGGIVGQSEENIRNALQLAETISPCILWIDEIEKGLSGLQGSGGSDGGTTARVLGTFLTWMQEKTSPVFVLATANHIDMLPPELLRKGRVDEIFFVDLPVLEERVEILTIHLKKRNDRHEMFTKDELLELAKLSQGFTGAELEEAVKEALFMAFSDSRDIDADFIKKAIESTSPLSVTMHEVIRDTRNWIKGRAVPASNAKPESLNLNTDNKQLKLKQESKNPFIKSQG</sequence>
<keyword evidence="2" id="KW-0067">ATP-binding</keyword>
<dbReference type="SUPFAM" id="SSF52540">
    <property type="entry name" value="P-loop containing nucleoside triphosphate hydrolases"/>
    <property type="match status" value="1"/>
</dbReference>
<name>A0A5Q4ZUQ0_9GAMM</name>
<dbReference type="PANTHER" id="PTHR42960:SF1">
    <property type="entry name" value="YCF46 PROTEIN"/>
    <property type="match status" value="1"/>
</dbReference>
<comment type="similarity">
    <text evidence="3">Belongs to the AAA ATPase family. Highly divergent.</text>
</comment>
<dbReference type="GO" id="GO:0006508">
    <property type="term" value="P:proteolysis"/>
    <property type="evidence" value="ECO:0007669"/>
    <property type="project" value="UniProtKB-KW"/>
</dbReference>
<dbReference type="InterPro" id="IPR003959">
    <property type="entry name" value="ATPase_AAA_core"/>
</dbReference>
<feature type="region of interest" description="Disordered" evidence="5">
    <location>
        <begin position="516"/>
        <end position="546"/>
    </location>
</feature>
<dbReference type="InterPro" id="IPR041569">
    <property type="entry name" value="AAA_lid_3"/>
</dbReference>
<evidence type="ECO:0000256" key="2">
    <source>
        <dbReference type="ARBA" id="ARBA00022840"/>
    </source>
</evidence>
<dbReference type="InterPro" id="IPR003593">
    <property type="entry name" value="AAA+_ATPase"/>
</dbReference>
<dbReference type="Pfam" id="PF17862">
    <property type="entry name" value="AAA_lid_3"/>
    <property type="match status" value="1"/>
</dbReference>
<dbReference type="GO" id="GO:0005524">
    <property type="term" value="F:ATP binding"/>
    <property type="evidence" value="ECO:0007669"/>
    <property type="project" value="UniProtKB-KW"/>
</dbReference>
<proteinExistence type="inferred from homology"/>
<evidence type="ECO:0000256" key="4">
    <source>
        <dbReference type="ARBA" id="ARBA00040480"/>
    </source>
</evidence>
<evidence type="ECO:0000256" key="3">
    <source>
        <dbReference type="ARBA" id="ARBA00038088"/>
    </source>
</evidence>
<evidence type="ECO:0000256" key="1">
    <source>
        <dbReference type="ARBA" id="ARBA00022741"/>
    </source>
</evidence>
<organism evidence="7">
    <name type="scientific">Aliivibrio wodanis</name>
    <dbReference type="NCBI Taxonomy" id="80852"/>
    <lineage>
        <taxon>Bacteria</taxon>
        <taxon>Pseudomonadati</taxon>
        <taxon>Pseudomonadota</taxon>
        <taxon>Gammaproteobacteria</taxon>
        <taxon>Vibrionales</taxon>
        <taxon>Vibrionaceae</taxon>
        <taxon>Aliivibrio</taxon>
    </lineage>
</organism>
<keyword evidence="7" id="KW-0645">Protease</keyword>
<feature type="domain" description="AAA+ ATPase" evidence="6">
    <location>
        <begin position="280"/>
        <end position="417"/>
    </location>
</feature>
<dbReference type="InterPro" id="IPR052381">
    <property type="entry name" value="AAA_domain_protein"/>
</dbReference>
<dbReference type="Gene3D" id="1.10.8.60">
    <property type="match status" value="1"/>
</dbReference>
<dbReference type="GO" id="GO:0008237">
    <property type="term" value="F:metallopeptidase activity"/>
    <property type="evidence" value="ECO:0007669"/>
    <property type="project" value="UniProtKB-KW"/>
</dbReference>
<keyword evidence="1" id="KW-0547">Nucleotide-binding</keyword>
<dbReference type="InterPro" id="IPR027417">
    <property type="entry name" value="P-loop_NTPase"/>
</dbReference>